<dbReference type="RefSeq" id="WP_377579596.1">
    <property type="nucleotide sequence ID" value="NZ_JBHTKA010000003.1"/>
</dbReference>
<organism evidence="1 2">
    <name type="scientific">Ohtaekwangia kribbensis</name>
    <dbReference type="NCBI Taxonomy" id="688913"/>
    <lineage>
        <taxon>Bacteria</taxon>
        <taxon>Pseudomonadati</taxon>
        <taxon>Bacteroidota</taxon>
        <taxon>Cytophagia</taxon>
        <taxon>Cytophagales</taxon>
        <taxon>Fulvivirgaceae</taxon>
        <taxon>Ohtaekwangia</taxon>
    </lineage>
</organism>
<protein>
    <submittedName>
        <fullName evidence="1">Uncharacterized protein</fullName>
    </submittedName>
</protein>
<keyword evidence="2" id="KW-1185">Reference proteome</keyword>
<accession>A0ABW3K245</accession>
<sequence>MEIKIDPSNCEEYIGLSYNAVIEVSGIYEAISLYEINHFTKVTWEDGIVFISVQFTKDIRQLSLRINFEQKIIEGRVLNVHKKSKRIGMRLLMGQIKASQRFGITHIKIFAFGEPEIRHEINGYITWGGYGFLMDEPYQTFFVDRMHQLGREEAYLHDLLKSKRGREIWELNGFSWQGTFTIAPNSVSMRVLEEKLNSLKKDKNV</sequence>
<dbReference type="Proteomes" id="UP001597112">
    <property type="component" value="Unassembled WGS sequence"/>
</dbReference>
<evidence type="ECO:0000313" key="1">
    <source>
        <dbReference type="EMBL" id="MFD1000199.1"/>
    </source>
</evidence>
<proteinExistence type="predicted"/>
<comment type="caution">
    <text evidence="1">The sequence shown here is derived from an EMBL/GenBank/DDBJ whole genome shotgun (WGS) entry which is preliminary data.</text>
</comment>
<gene>
    <name evidence="1" type="ORF">ACFQ21_12830</name>
</gene>
<dbReference type="EMBL" id="JBHTKA010000003">
    <property type="protein sequence ID" value="MFD1000199.1"/>
    <property type="molecule type" value="Genomic_DNA"/>
</dbReference>
<reference evidence="2" key="1">
    <citation type="journal article" date="2019" name="Int. J. Syst. Evol. Microbiol.">
        <title>The Global Catalogue of Microorganisms (GCM) 10K type strain sequencing project: providing services to taxonomists for standard genome sequencing and annotation.</title>
        <authorList>
            <consortium name="The Broad Institute Genomics Platform"/>
            <consortium name="The Broad Institute Genome Sequencing Center for Infectious Disease"/>
            <person name="Wu L."/>
            <person name="Ma J."/>
        </authorList>
    </citation>
    <scope>NUCLEOTIDE SEQUENCE [LARGE SCALE GENOMIC DNA]</scope>
    <source>
        <strain evidence="2">CCUG 58938</strain>
    </source>
</reference>
<name>A0ABW3K245_9BACT</name>
<evidence type="ECO:0000313" key="2">
    <source>
        <dbReference type="Proteomes" id="UP001597112"/>
    </source>
</evidence>